<sequence>MKKLTLAALIALMPASAIAEAAHGMWASERNEEGNWIEVNIQPCAGDAALTCGTIARAMSATGENTEYEHTGRMIIEDMEVLDATRYANGTIWAPDDDKTYKSNMQVNGDTLTVKGCVLFICRGQDWTRVN</sequence>
<feature type="signal peptide" evidence="1">
    <location>
        <begin position="1"/>
        <end position="21"/>
    </location>
</feature>
<dbReference type="Proteomes" id="UP000553766">
    <property type="component" value="Unassembled WGS sequence"/>
</dbReference>
<evidence type="ECO:0000259" key="2">
    <source>
        <dbReference type="Pfam" id="PF09917"/>
    </source>
</evidence>
<dbReference type="EMBL" id="JACIJS010000009">
    <property type="protein sequence ID" value="MBB5516780.1"/>
    <property type="molecule type" value="Genomic_DNA"/>
</dbReference>
<dbReference type="RefSeq" id="WP_184012739.1">
    <property type="nucleotide sequence ID" value="NZ_JACIJS010000009.1"/>
</dbReference>
<reference evidence="3 4" key="1">
    <citation type="submission" date="2020-08" db="EMBL/GenBank/DDBJ databases">
        <title>Genomic Encyclopedia of Type Strains, Phase IV (KMG-IV): sequencing the most valuable type-strain genomes for metagenomic binning, comparative biology and taxonomic classification.</title>
        <authorList>
            <person name="Goeker M."/>
        </authorList>
    </citation>
    <scope>NUCLEOTIDE SEQUENCE [LARGE SCALE GENOMIC DNA]</scope>
    <source>
        <strain evidence="3 4">DSM 103377</strain>
    </source>
</reference>
<protein>
    <submittedName>
        <fullName evidence="3">Uncharacterized protein (DUF2147 family)</fullName>
    </submittedName>
</protein>
<dbReference type="PANTHER" id="PTHR36919:SF2">
    <property type="entry name" value="BLL6627 PROTEIN"/>
    <property type="match status" value="1"/>
</dbReference>
<dbReference type="AlphaFoldDB" id="A0A840X053"/>
<name>A0A840X053_9RHOB</name>
<keyword evidence="4" id="KW-1185">Reference proteome</keyword>
<gene>
    <name evidence="3" type="ORF">FHS89_002822</name>
</gene>
<evidence type="ECO:0000313" key="4">
    <source>
        <dbReference type="Proteomes" id="UP000553766"/>
    </source>
</evidence>
<dbReference type="Pfam" id="PF09917">
    <property type="entry name" value="DUF2147"/>
    <property type="match status" value="1"/>
</dbReference>
<evidence type="ECO:0000313" key="3">
    <source>
        <dbReference type="EMBL" id="MBB5516780.1"/>
    </source>
</evidence>
<evidence type="ECO:0000256" key="1">
    <source>
        <dbReference type="SAM" id="SignalP"/>
    </source>
</evidence>
<dbReference type="InterPro" id="IPR019223">
    <property type="entry name" value="DUF2147"/>
</dbReference>
<feature type="chain" id="PRO_5032841946" evidence="1">
    <location>
        <begin position="22"/>
        <end position="131"/>
    </location>
</feature>
<proteinExistence type="predicted"/>
<accession>A0A840X053</accession>
<dbReference type="PANTHER" id="PTHR36919">
    <property type="entry name" value="BLR1215 PROTEIN"/>
    <property type="match status" value="1"/>
</dbReference>
<dbReference type="Gene3D" id="2.40.128.520">
    <property type="match status" value="1"/>
</dbReference>
<keyword evidence="1" id="KW-0732">Signal</keyword>
<comment type="caution">
    <text evidence="3">The sequence shown here is derived from an EMBL/GenBank/DDBJ whole genome shotgun (WGS) entry which is preliminary data.</text>
</comment>
<feature type="domain" description="DUF2147" evidence="2">
    <location>
        <begin position="24"/>
        <end position="129"/>
    </location>
</feature>
<organism evidence="3 4">
    <name type="scientific">Rubricella aquisinus</name>
    <dbReference type="NCBI Taxonomy" id="2028108"/>
    <lineage>
        <taxon>Bacteria</taxon>
        <taxon>Pseudomonadati</taxon>
        <taxon>Pseudomonadota</taxon>
        <taxon>Alphaproteobacteria</taxon>
        <taxon>Rhodobacterales</taxon>
        <taxon>Paracoccaceae</taxon>
        <taxon>Rubricella</taxon>
    </lineage>
</organism>